<keyword evidence="2" id="KW-0378">Hydrolase</keyword>
<keyword evidence="3" id="KW-1185">Reference proteome</keyword>
<dbReference type="Gene3D" id="3.40.50.1820">
    <property type="entry name" value="alpha/beta hydrolase"/>
    <property type="match status" value="1"/>
</dbReference>
<dbReference type="PANTHER" id="PTHR17630:SF44">
    <property type="entry name" value="PROTEIN AIM2"/>
    <property type="match status" value="1"/>
</dbReference>
<dbReference type="GO" id="GO:0016787">
    <property type="term" value="F:hydrolase activity"/>
    <property type="evidence" value="ECO:0007669"/>
    <property type="project" value="UniProtKB-KW"/>
</dbReference>
<name>A0AA38MWI2_9AGAR</name>
<dbReference type="InterPro" id="IPR002925">
    <property type="entry name" value="Dienelactn_hydro"/>
</dbReference>
<feature type="domain" description="Dienelactone hydrolase" evidence="1">
    <location>
        <begin position="29"/>
        <end position="253"/>
    </location>
</feature>
<protein>
    <submittedName>
        <fullName evidence="2">Dienelactone hydrolase</fullName>
    </submittedName>
</protein>
<proteinExistence type="predicted"/>
<sequence length="262" mass="28581">MSLCEDCIKGVRHEGTSEGKWETISGVESYIGTPSDEYNKSNLKVLLFLSDAFGPRLSNAQLLVDDFARNGIKTVAPDLFEKDGVPADLFESDEKRKAFDIASWLARHSFTVTRLLLDKVIAGLKDQGVTEFAAVGYCYGGRLVFDLAIENIITVSIGSHPSALKAPDDLEKYFSLSCAPLLLNTCVDEQFPQSAQSQADTIFGGGKFAPGYKREYFDGCTHGFAVRGDMSNPKIKAGKEGAFGATVEWLYRYGFGPSGQKV</sequence>
<gene>
    <name evidence="2" type="ORF">DFJ43DRAFT_677261</name>
</gene>
<dbReference type="Proteomes" id="UP001176059">
    <property type="component" value="Unassembled WGS sequence"/>
</dbReference>
<reference evidence="2" key="1">
    <citation type="submission" date="2022-08" db="EMBL/GenBank/DDBJ databases">
        <authorList>
            <consortium name="DOE Joint Genome Institute"/>
            <person name="Min B."/>
            <person name="Sierra-Patev S."/>
            <person name="Naranjo-Ortiz M."/>
            <person name="Looney B."/>
            <person name="Konkel Z."/>
            <person name="Slot J.C."/>
            <person name="Sakamoto Y."/>
            <person name="Steenwyk J.L."/>
            <person name="Rokas A."/>
            <person name="Carro J."/>
            <person name="Camarero S."/>
            <person name="Ferreira P."/>
            <person name="Molpeceres G."/>
            <person name="Ruiz-duenas F.J."/>
            <person name="Serrano A."/>
            <person name="Henrissat B."/>
            <person name="Drula E."/>
            <person name="Hughes K.W."/>
            <person name="Mata J.L."/>
            <person name="Ishikawa N.K."/>
            <person name="Vargas-Isla R."/>
            <person name="Ushijima S."/>
            <person name="Smith C.A."/>
            <person name="Ahrendt S."/>
            <person name="Andreopoulos W."/>
            <person name="He G."/>
            <person name="LaButti K."/>
            <person name="Lipzen A."/>
            <person name="Ng V."/>
            <person name="Riley R."/>
            <person name="Sandor L."/>
            <person name="Barry K."/>
            <person name="Martinez A.T."/>
            <person name="Xiao Y."/>
            <person name="Gibbons J.G."/>
            <person name="Terashima K."/>
            <person name="Hibbett D.S."/>
            <person name="Grigoriev I.V."/>
        </authorList>
    </citation>
    <scope>NUCLEOTIDE SEQUENCE</scope>
    <source>
        <strain evidence="2">ET3784</strain>
    </source>
</reference>
<dbReference type="SUPFAM" id="SSF53474">
    <property type="entry name" value="alpha/beta-Hydrolases"/>
    <property type="match status" value="1"/>
</dbReference>
<dbReference type="AlphaFoldDB" id="A0AA38MWI2"/>
<organism evidence="2 3">
    <name type="scientific">Lentinula guzmanii</name>
    <dbReference type="NCBI Taxonomy" id="2804957"/>
    <lineage>
        <taxon>Eukaryota</taxon>
        <taxon>Fungi</taxon>
        <taxon>Dikarya</taxon>
        <taxon>Basidiomycota</taxon>
        <taxon>Agaricomycotina</taxon>
        <taxon>Agaricomycetes</taxon>
        <taxon>Agaricomycetidae</taxon>
        <taxon>Agaricales</taxon>
        <taxon>Marasmiineae</taxon>
        <taxon>Omphalotaceae</taxon>
        <taxon>Lentinula</taxon>
    </lineage>
</organism>
<dbReference type="EMBL" id="JANVFO010000057">
    <property type="protein sequence ID" value="KAJ3722065.1"/>
    <property type="molecule type" value="Genomic_DNA"/>
</dbReference>
<evidence type="ECO:0000259" key="1">
    <source>
        <dbReference type="Pfam" id="PF01738"/>
    </source>
</evidence>
<accession>A0AA38MWI2</accession>
<dbReference type="Pfam" id="PF01738">
    <property type="entry name" value="DLH"/>
    <property type="match status" value="1"/>
</dbReference>
<comment type="caution">
    <text evidence="2">The sequence shown here is derived from an EMBL/GenBank/DDBJ whole genome shotgun (WGS) entry which is preliminary data.</text>
</comment>
<reference evidence="2" key="2">
    <citation type="journal article" date="2023" name="Proc. Natl. Acad. Sci. U.S.A.">
        <title>A global phylogenomic analysis of the shiitake genus Lentinula.</title>
        <authorList>
            <person name="Sierra-Patev S."/>
            <person name="Min B."/>
            <person name="Naranjo-Ortiz M."/>
            <person name="Looney B."/>
            <person name="Konkel Z."/>
            <person name="Slot J.C."/>
            <person name="Sakamoto Y."/>
            <person name="Steenwyk J.L."/>
            <person name="Rokas A."/>
            <person name="Carro J."/>
            <person name="Camarero S."/>
            <person name="Ferreira P."/>
            <person name="Molpeceres G."/>
            <person name="Ruiz-Duenas F.J."/>
            <person name="Serrano A."/>
            <person name="Henrissat B."/>
            <person name="Drula E."/>
            <person name="Hughes K.W."/>
            <person name="Mata J.L."/>
            <person name="Ishikawa N.K."/>
            <person name="Vargas-Isla R."/>
            <person name="Ushijima S."/>
            <person name="Smith C.A."/>
            <person name="Donoghue J."/>
            <person name="Ahrendt S."/>
            <person name="Andreopoulos W."/>
            <person name="He G."/>
            <person name="LaButti K."/>
            <person name="Lipzen A."/>
            <person name="Ng V."/>
            <person name="Riley R."/>
            <person name="Sandor L."/>
            <person name="Barry K."/>
            <person name="Martinez A.T."/>
            <person name="Xiao Y."/>
            <person name="Gibbons J.G."/>
            <person name="Terashima K."/>
            <person name="Grigoriev I.V."/>
            <person name="Hibbett D."/>
        </authorList>
    </citation>
    <scope>NUCLEOTIDE SEQUENCE</scope>
    <source>
        <strain evidence="2">ET3784</strain>
    </source>
</reference>
<dbReference type="PANTHER" id="PTHR17630">
    <property type="entry name" value="DIENELACTONE HYDROLASE"/>
    <property type="match status" value="1"/>
</dbReference>
<dbReference type="InterPro" id="IPR029058">
    <property type="entry name" value="AB_hydrolase_fold"/>
</dbReference>
<evidence type="ECO:0000313" key="3">
    <source>
        <dbReference type="Proteomes" id="UP001176059"/>
    </source>
</evidence>
<evidence type="ECO:0000313" key="2">
    <source>
        <dbReference type="EMBL" id="KAJ3722065.1"/>
    </source>
</evidence>